<dbReference type="Proteomes" id="UP000694392">
    <property type="component" value="Unplaced"/>
</dbReference>
<accession>A0A8D0FYF5</accession>
<proteinExistence type="predicted"/>
<protein>
    <submittedName>
        <fullName evidence="2">Uncharacterized protein</fullName>
    </submittedName>
</protein>
<feature type="compositionally biased region" description="Basic residues" evidence="1">
    <location>
        <begin position="100"/>
        <end position="111"/>
    </location>
</feature>
<evidence type="ECO:0000313" key="2">
    <source>
        <dbReference type="Ensembl" id="ENSSPUP00000000517.1"/>
    </source>
</evidence>
<evidence type="ECO:0000256" key="1">
    <source>
        <dbReference type="SAM" id="MobiDB-lite"/>
    </source>
</evidence>
<sequence length="209" mass="23241">MEERKMAPEAGSLLKSYKWRMGPQELERHPTLPGGSKRWTKLQHWKRSQSQQESDVLEDAPERPGGRAAARRSVFQRAFSAPAKAPKSQECGGGGGGRLNLRKYLRSMSHRRGQESGLRAPQEPEKGASFPAQPAPQTLTSNPPIWDVANISLLEGRLVLLGREEEGPCRKRTSSCVSETSSLKPLSYQLGESSVLHLLRGRATRLKHR</sequence>
<reference evidence="2" key="2">
    <citation type="submission" date="2025-09" db="UniProtKB">
        <authorList>
            <consortium name="Ensembl"/>
        </authorList>
    </citation>
    <scope>IDENTIFICATION</scope>
</reference>
<dbReference type="Ensembl" id="ENSSPUT00000000556.1">
    <property type="protein sequence ID" value="ENSSPUP00000000517.1"/>
    <property type="gene ID" value="ENSSPUG00000000473.1"/>
</dbReference>
<name>A0A8D0FYF5_SPHPU</name>
<dbReference type="GeneTree" id="ENSGT00960000191337"/>
<feature type="region of interest" description="Disordered" evidence="1">
    <location>
        <begin position="1"/>
        <end position="143"/>
    </location>
</feature>
<evidence type="ECO:0000313" key="3">
    <source>
        <dbReference type="Proteomes" id="UP000694392"/>
    </source>
</evidence>
<keyword evidence="3" id="KW-1185">Reference proteome</keyword>
<organism evidence="2 3">
    <name type="scientific">Sphenodon punctatus</name>
    <name type="common">Tuatara</name>
    <name type="synonym">Hatteria punctata</name>
    <dbReference type="NCBI Taxonomy" id="8508"/>
    <lineage>
        <taxon>Eukaryota</taxon>
        <taxon>Metazoa</taxon>
        <taxon>Chordata</taxon>
        <taxon>Craniata</taxon>
        <taxon>Vertebrata</taxon>
        <taxon>Euteleostomi</taxon>
        <taxon>Lepidosauria</taxon>
        <taxon>Sphenodontia</taxon>
        <taxon>Sphenodontidae</taxon>
        <taxon>Sphenodon</taxon>
    </lineage>
</organism>
<dbReference type="AlphaFoldDB" id="A0A8D0FYF5"/>
<reference evidence="2" key="1">
    <citation type="submission" date="2025-08" db="UniProtKB">
        <authorList>
            <consortium name="Ensembl"/>
        </authorList>
    </citation>
    <scope>IDENTIFICATION</scope>
</reference>
<feature type="compositionally biased region" description="Basic residues" evidence="1">
    <location>
        <begin position="38"/>
        <end position="47"/>
    </location>
</feature>